<reference evidence="2 3" key="1">
    <citation type="journal article" date="2020" name="Genome Biol. Evol.">
        <title>A new high-quality draft genome assembly of the Chinese cordyceps Ophiocordyceps sinensis.</title>
        <authorList>
            <person name="Shu R."/>
            <person name="Zhang J."/>
            <person name="Meng Q."/>
            <person name="Zhang H."/>
            <person name="Zhou G."/>
            <person name="Li M."/>
            <person name="Wu P."/>
            <person name="Zhao Y."/>
            <person name="Chen C."/>
            <person name="Qin Q."/>
        </authorList>
    </citation>
    <scope>NUCLEOTIDE SEQUENCE [LARGE SCALE GENOMIC DNA]</scope>
    <source>
        <strain evidence="2 3">IOZ07</strain>
    </source>
</reference>
<dbReference type="InterPro" id="IPR029058">
    <property type="entry name" value="AB_hydrolase_fold"/>
</dbReference>
<name>A0A8H4PNL5_9HYPO</name>
<dbReference type="EMBL" id="JAAVMX010000005">
    <property type="protein sequence ID" value="KAF4507893.1"/>
    <property type="molecule type" value="Genomic_DNA"/>
</dbReference>
<dbReference type="SUPFAM" id="SSF53474">
    <property type="entry name" value="alpha/beta-Hydrolases"/>
    <property type="match status" value="1"/>
</dbReference>
<accession>A0A8H4PNL5</accession>
<dbReference type="OrthoDB" id="408373at2759"/>
<keyword evidence="3" id="KW-1185">Reference proteome</keyword>
<sequence length="274" mass="28768">MSQKPSLVFVPGAWHRPEIWSLVTPAIAARGYRCVAVALPSTSGNAGAGFGDDVAAVQDAIRAETTQGRDVVLVVHSYGGHVGNSAVRGFARNPHDGGPRPSASSAHVVGIAMVATGFTATGTSFLSGLGGKPPPQWRADAETGLATIAADARDMMYHDLGADEGARWVGRLATQTLRSLAEGGEHAYAGWRDVPCWYLATTQDRALAPAAQRLFVEAARGAGARVTVREVASGHSPMLSRPGETVEFVVEAAVDFVGQDSTEYYPLTVRCQLN</sequence>
<proteinExistence type="predicted"/>
<dbReference type="InterPro" id="IPR000073">
    <property type="entry name" value="AB_hydrolase_1"/>
</dbReference>
<dbReference type="InterPro" id="IPR052897">
    <property type="entry name" value="Sec-Metab_Biosynth_Hydrolase"/>
</dbReference>
<comment type="caution">
    <text evidence="2">The sequence shown here is derived from an EMBL/GenBank/DDBJ whole genome shotgun (WGS) entry which is preliminary data.</text>
</comment>
<evidence type="ECO:0000313" key="3">
    <source>
        <dbReference type="Proteomes" id="UP000557566"/>
    </source>
</evidence>
<organism evidence="2 3">
    <name type="scientific">Ophiocordyceps sinensis</name>
    <dbReference type="NCBI Taxonomy" id="72228"/>
    <lineage>
        <taxon>Eukaryota</taxon>
        <taxon>Fungi</taxon>
        <taxon>Dikarya</taxon>
        <taxon>Ascomycota</taxon>
        <taxon>Pezizomycotina</taxon>
        <taxon>Sordariomycetes</taxon>
        <taxon>Hypocreomycetidae</taxon>
        <taxon>Hypocreales</taxon>
        <taxon>Ophiocordycipitaceae</taxon>
        <taxon>Ophiocordyceps</taxon>
    </lineage>
</organism>
<dbReference type="PANTHER" id="PTHR37017:SF3">
    <property type="entry name" value="AB HYDROLASE-1 DOMAIN-CONTAINING PROTEIN"/>
    <property type="match status" value="1"/>
</dbReference>
<dbReference type="PANTHER" id="PTHR37017">
    <property type="entry name" value="AB HYDROLASE-1 DOMAIN-CONTAINING PROTEIN-RELATED"/>
    <property type="match status" value="1"/>
</dbReference>
<evidence type="ECO:0000313" key="2">
    <source>
        <dbReference type="EMBL" id="KAF4507893.1"/>
    </source>
</evidence>
<dbReference type="Proteomes" id="UP000557566">
    <property type="component" value="Unassembled WGS sequence"/>
</dbReference>
<dbReference type="Pfam" id="PF12697">
    <property type="entry name" value="Abhydrolase_6"/>
    <property type="match status" value="1"/>
</dbReference>
<feature type="domain" description="AB hydrolase-1" evidence="1">
    <location>
        <begin position="7"/>
        <end position="247"/>
    </location>
</feature>
<protein>
    <recommendedName>
        <fullName evidence="1">AB hydrolase-1 domain-containing protein</fullName>
    </recommendedName>
</protein>
<dbReference type="Gene3D" id="3.40.50.1820">
    <property type="entry name" value="alpha/beta hydrolase"/>
    <property type="match status" value="1"/>
</dbReference>
<gene>
    <name evidence="2" type="ORF">G6O67_004344</name>
</gene>
<dbReference type="AlphaFoldDB" id="A0A8H4PNL5"/>
<evidence type="ECO:0000259" key="1">
    <source>
        <dbReference type="Pfam" id="PF12697"/>
    </source>
</evidence>